<dbReference type="eggNOG" id="arCOG00072">
    <property type="taxonomic scope" value="Archaea"/>
</dbReference>
<proteinExistence type="predicted"/>
<dbReference type="RefSeq" id="WP_011839085.1">
    <property type="nucleotide sequence ID" value="NC_009033.1"/>
</dbReference>
<dbReference type="HOGENOM" id="CLU_632571_0_0_2"/>
<dbReference type="GO" id="GO:0003824">
    <property type="term" value="F:catalytic activity"/>
    <property type="evidence" value="ECO:0007669"/>
    <property type="project" value="InterPro"/>
</dbReference>
<dbReference type="STRING" id="399550.Smar_0793"/>
<keyword evidence="3" id="KW-1185">Reference proteome</keyword>
<dbReference type="OrthoDB" id="14887at2157"/>
<dbReference type="SUPFAM" id="SSF52402">
    <property type="entry name" value="Adenine nucleotide alpha hydrolases-like"/>
    <property type="match status" value="1"/>
</dbReference>
<protein>
    <submittedName>
        <fullName evidence="2">Phosphoadenosine phosphosulfate reductase</fullName>
    </submittedName>
</protein>
<sequence length="418" mass="49279">MYWMYNVVVKDPSIEDYVRKTLNKYYGKWINLSRKQKNNSYNIVVSTGEKTSIQLTDPITVHIQLDHKLIGQQFKLAKIIETGRAFLRNHIVWNNTYKLGLKGEMLEQYEIKPAYDVWLALGKDYHKLLLSTGLNPPINALINKRFAGEHYVYDGPYLHGKIIVPDKGYMLKSIKYKDKVYESIDLDEILKKNNDTLLMNLFVARRFLDSLGKPDIVLVSFSGGKDSLVVLHMAKMHYGEDMVRGIYVDTGVDFPHTRKYVEEISTMLGLEIDIVRADVDILLPKKGLPTKNNRWCTLRKTHAFKKRLKWYKKRFDRILVLVGDRDSESVLRARKPPVRKREGYLEAAPIKQWSTFLVQLYHLKYDLPLNPLYLKGFYRLGCYICPALTALEKHVMFNYMFRELKDLYWFKEFWRRNQ</sequence>
<reference evidence="2 3" key="2">
    <citation type="journal article" date="2009" name="Stand. Genomic Sci.">
        <title>Complete genome sequence of Staphylothermus marinus Stetter and Fiala 1986 type strain F1.</title>
        <authorList>
            <person name="Anderson I.J."/>
            <person name="Sun H."/>
            <person name="Lapidus A."/>
            <person name="Copeland A."/>
            <person name="Glavina Del Rio T."/>
            <person name="Tice H."/>
            <person name="Dalin E."/>
            <person name="Lucas S."/>
            <person name="Barry K."/>
            <person name="Land M."/>
            <person name="Richardson P."/>
            <person name="Huber H."/>
            <person name="Kyrpides N.C."/>
        </authorList>
    </citation>
    <scope>NUCLEOTIDE SEQUENCE [LARGE SCALE GENOMIC DNA]</scope>
    <source>
        <strain evidence="3">ATCC 43588 / DSM 3639 / JCM 9404 / F1</strain>
    </source>
</reference>
<dbReference type="InterPro" id="IPR002500">
    <property type="entry name" value="PAPS_reduct_dom"/>
</dbReference>
<dbReference type="PANTHER" id="PTHR43196">
    <property type="entry name" value="SULFATE ADENYLYLTRANSFERASE SUBUNIT 2"/>
    <property type="match status" value="1"/>
</dbReference>
<dbReference type="AlphaFoldDB" id="A3DMN4"/>
<reference evidence="3" key="1">
    <citation type="journal article" date="2009" name="BMC Genomics">
        <title>The complete genome sequence of Staphylothermus marinus reveals differences in sulfur metabolism among heterotrophic Crenarchaeota.</title>
        <authorList>
            <person name="Anderson I.J."/>
            <person name="Dharmarajan L."/>
            <person name="Rodriguez J."/>
            <person name="Hooper S."/>
            <person name="Porat I."/>
            <person name="Ulrich L.E."/>
            <person name="Elkins J.G."/>
            <person name="Mavromatis K."/>
            <person name="Sun H."/>
            <person name="Land M."/>
            <person name="Lapidus A."/>
            <person name="Lucas S."/>
            <person name="Barry K."/>
            <person name="Huber H."/>
            <person name="Zhulin I.B."/>
            <person name="Whitman W.B."/>
            <person name="Mukhopadhyay B."/>
            <person name="Woese C."/>
            <person name="Bristow J."/>
            <person name="Kyrpides N."/>
        </authorList>
    </citation>
    <scope>NUCLEOTIDE SEQUENCE [LARGE SCALE GENOMIC DNA]</scope>
    <source>
        <strain evidence="3">ATCC 43588 / DSM 3639 / JCM 9404 / F1</strain>
    </source>
</reference>
<evidence type="ECO:0000313" key="3">
    <source>
        <dbReference type="Proteomes" id="UP000000254"/>
    </source>
</evidence>
<dbReference type="Gene3D" id="3.40.50.620">
    <property type="entry name" value="HUPs"/>
    <property type="match status" value="1"/>
</dbReference>
<dbReference type="InterPro" id="IPR014729">
    <property type="entry name" value="Rossmann-like_a/b/a_fold"/>
</dbReference>
<feature type="domain" description="Phosphoadenosine phosphosulphate reductase" evidence="1">
    <location>
        <begin position="218"/>
        <end position="387"/>
    </location>
</feature>
<evidence type="ECO:0000313" key="2">
    <source>
        <dbReference type="EMBL" id="ABN69894.1"/>
    </source>
</evidence>
<dbReference type="KEGG" id="smr:Smar_0793"/>
<organism evidence="2 3">
    <name type="scientific">Staphylothermus marinus (strain ATCC 43588 / DSM 3639 / JCM 9404 / F1)</name>
    <dbReference type="NCBI Taxonomy" id="399550"/>
    <lineage>
        <taxon>Archaea</taxon>
        <taxon>Thermoproteota</taxon>
        <taxon>Thermoprotei</taxon>
        <taxon>Desulfurococcales</taxon>
        <taxon>Desulfurococcaceae</taxon>
        <taxon>Staphylothermus</taxon>
    </lineage>
</organism>
<gene>
    <name evidence="2" type="ordered locus">Smar_0793</name>
</gene>
<evidence type="ECO:0000259" key="1">
    <source>
        <dbReference type="Pfam" id="PF01507"/>
    </source>
</evidence>
<dbReference type="GeneID" id="4907108"/>
<accession>A3DMN4</accession>
<dbReference type="InterPro" id="IPR050128">
    <property type="entry name" value="Sulfate_adenylyltrnsfr_sub2"/>
</dbReference>
<name>A3DMN4_STAMF</name>
<dbReference type="Proteomes" id="UP000000254">
    <property type="component" value="Chromosome"/>
</dbReference>
<dbReference type="PANTHER" id="PTHR43196:SF2">
    <property type="entry name" value="PHOSPHOADENOSINE PHOSPHOSULFATE REDUCTASE"/>
    <property type="match status" value="1"/>
</dbReference>
<dbReference type="EMBL" id="CP000575">
    <property type="protein sequence ID" value="ABN69894.1"/>
    <property type="molecule type" value="Genomic_DNA"/>
</dbReference>
<dbReference type="Pfam" id="PF01507">
    <property type="entry name" value="PAPS_reduct"/>
    <property type="match status" value="1"/>
</dbReference>